<dbReference type="PANTHER" id="PTHR30151:SF20">
    <property type="entry name" value="ABC TRANSPORTER PERMEASE PROTEIN HI_0355-RELATED"/>
    <property type="match status" value="1"/>
</dbReference>
<feature type="transmembrane region" description="Helical" evidence="7">
    <location>
        <begin position="62"/>
        <end position="82"/>
    </location>
</feature>
<dbReference type="EMBL" id="JAAGBB010000001">
    <property type="protein sequence ID" value="MBR0662798.1"/>
    <property type="molecule type" value="Genomic_DNA"/>
</dbReference>
<dbReference type="Pfam" id="PF00528">
    <property type="entry name" value="BPD_transp_1"/>
    <property type="match status" value="1"/>
</dbReference>
<evidence type="ECO:0000256" key="5">
    <source>
        <dbReference type="ARBA" id="ARBA00022989"/>
    </source>
</evidence>
<comment type="subcellular location">
    <subcellularLocation>
        <location evidence="1 7">Cell membrane</location>
        <topology evidence="1 7">Multi-pass membrane protein</topology>
    </subcellularLocation>
</comment>
<gene>
    <name evidence="9" type="ORF">GXW71_00380</name>
</gene>
<evidence type="ECO:0000256" key="1">
    <source>
        <dbReference type="ARBA" id="ARBA00004651"/>
    </source>
</evidence>
<evidence type="ECO:0000256" key="4">
    <source>
        <dbReference type="ARBA" id="ARBA00022692"/>
    </source>
</evidence>
<evidence type="ECO:0000256" key="7">
    <source>
        <dbReference type="RuleBase" id="RU363032"/>
    </source>
</evidence>
<sequence length="245" mass="25823">MSRSAARGIAGGVLLLLIWEVLARGLSLPAYTLPAVSDILGAVWTHRVPLFSAGWLTAAEALAGYAIGCVAGIGIAVLLVLLPPLRGGLLPVMMAINSVPVAAYSPLVLLWFGIGVASKVVMVALAVGFTIFLSALAGFDRVDRRSADLMRSFGAGHLAILWRLRLPAAMPLIAAGMRVSTVRSLIVAIVTEMLGAYGGLGWIIYQAVVQIDFVQVWSAIVVASALSLSFFGLVGAVERRVIFWK</sequence>
<dbReference type="PANTHER" id="PTHR30151">
    <property type="entry name" value="ALKANE SULFONATE ABC TRANSPORTER-RELATED, MEMBRANE SUBUNIT"/>
    <property type="match status" value="1"/>
</dbReference>
<evidence type="ECO:0000313" key="9">
    <source>
        <dbReference type="EMBL" id="MBR0662798.1"/>
    </source>
</evidence>
<keyword evidence="2 7" id="KW-0813">Transport</keyword>
<evidence type="ECO:0000256" key="2">
    <source>
        <dbReference type="ARBA" id="ARBA00022448"/>
    </source>
</evidence>
<comment type="similarity">
    <text evidence="7">Belongs to the binding-protein-dependent transport system permease family.</text>
</comment>
<reference evidence="10" key="1">
    <citation type="journal article" date="2021" name="Syst. Appl. Microbiol.">
        <title>Roseomonas hellenica sp. nov., isolated from roots of wild-growing Alkanna tinctoria.</title>
        <authorList>
            <person name="Rat A."/>
            <person name="Naranjo H.D."/>
            <person name="Lebbe L."/>
            <person name="Cnockaert M."/>
            <person name="Krigas N."/>
            <person name="Grigoriadou K."/>
            <person name="Maloupa E."/>
            <person name="Willems A."/>
        </authorList>
    </citation>
    <scope>NUCLEOTIDE SEQUENCE [LARGE SCALE GENOMIC DNA]</scope>
    <source>
        <strain evidence="10">LMG 31523</strain>
    </source>
</reference>
<proteinExistence type="inferred from homology"/>
<keyword evidence="6 7" id="KW-0472">Membrane</keyword>
<keyword evidence="5 7" id="KW-1133">Transmembrane helix</keyword>
<dbReference type="RefSeq" id="WP_211850289.1">
    <property type="nucleotide sequence ID" value="NZ_JAAGBB010000001.1"/>
</dbReference>
<accession>A0ABS5ERA5</accession>
<keyword evidence="10" id="KW-1185">Reference proteome</keyword>
<dbReference type="InterPro" id="IPR000515">
    <property type="entry name" value="MetI-like"/>
</dbReference>
<evidence type="ECO:0000313" key="10">
    <source>
        <dbReference type="Proteomes" id="UP001196870"/>
    </source>
</evidence>
<feature type="domain" description="ABC transmembrane type-1" evidence="8">
    <location>
        <begin position="54"/>
        <end position="232"/>
    </location>
</feature>
<keyword evidence="3" id="KW-1003">Cell membrane</keyword>
<evidence type="ECO:0000256" key="6">
    <source>
        <dbReference type="ARBA" id="ARBA00023136"/>
    </source>
</evidence>
<dbReference type="Proteomes" id="UP001196870">
    <property type="component" value="Unassembled WGS sequence"/>
</dbReference>
<protein>
    <submittedName>
        <fullName evidence="9">ABC transporter permease subunit</fullName>
    </submittedName>
</protein>
<organism evidence="9 10">
    <name type="scientific">Plastoroseomonas hellenica</name>
    <dbReference type="NCBI Taxonomy" id="2687306"/>
    <lineage>
        <taxon>Bacteria</taxon>
        <taxon>Pseudomonadati</taxon>
        <taxon>Pseudomonadota</taxon>
        <taxon>Alphaproteobacteria</taxon>
        <taxon>Acetobacterales</taxon>
        <taxon>Acetobacteraceae</taxon>
        <taxon>Plastoroseomonas</taxon>
    </lineage>
</organism>
<feature type="transmembrane region" description="Helical" evidence="7">
    <location>
        <begin position="185"/>
        <end position="205"/>
    </location>
</feature>
<dbReference type="SUPFAM" id="SSF161098">
    <property type="entry name" value="MetI-like"/>
    <property type="match status" value="1"/>
</dbReference>
<dbReference type="Gene3D" id="1.10.3720.10">
    <property type="entry name" value="MetI-like"/>
    <property type="match status" value="1"/>
</dbReference>
<keyword evidence="4 7" id="KW-0812">Transmembrane</keyword>
<evidence type="ECO:0000259" key="8">
    <source>
        <dbReference type="PROSITE" id="PS50928"/>
    </source>
</evidence>
<feature type="transmembrane region" description="Helical" evidence="7">
    <location>
        <begin position="94"/>
        <end position="114"/>
    </location>
</feature>
<evidence type="ECO:0000256" key="3">
    <source>
        <dbReference type="ARBA" id="ARBA00022475"/>
    </source>
</evidence>
<name>A0ABS5ERA5_9PROT</name>
<comment type="caution">
    <text evidence="9">The sequence shown here is derived from an EMBL/GenBank/DDBJ whole genome shotgun (WGS) entry which is preliminary data.</text>
</comment>
<dbReference type="PROSITE" id="PS50928">
    <property type="entry name" value="ABC_TM1"/>
    <property type="match status" value="1"/>
</dbReference>
<feature type="transmembrane region" description="Helical" evidence="7">
    <location>
        <begin position="217"/>
        <end position="237"/>
    </location>
</feature>
<dbReference type="InterPro" id="IPR035906">
    <property type="entry name" value="MetI-like_sf"/>
</dbReference>
<feature type="transmembrane region" description="Helical" evidence="7">
    <location>
        <begin position="120"/>
        <end position="139"/>
    </location>
</feature>